<dbReference type="EMBL" id="CP035093">
    <property type="protein sequence ID" value="QAT13778.1"/>
    <property type="molecule type" value="Genomic_DNA"/>
</dbReference>
<accession>A0A410NV96</accession>
<feature type="domain" description="DUF11" evidence="6">
    <location>
        <begin position="602"/>
        <end position="711"/>
    </location>
</feature>
<feature type="region of interest" description="Disordered" evidence="5">
    <location>
        <begin position="544"/>
        <end position="565"/>
    </location>
</feature>
<keyword evidence="3" id="KW-0964">Secreted</keyword>
<dbReference type="Proteomes" id="UP000287388">
    <property type="component" value="Chromosome"/>
</dbReference>
<reference evidence="8 9" key="1">
    <citation type="submission" date="2019-01" db="EMBL/GenBank/DDBJ databases">
        <title>Brevundimonas diminuta Genome sequencing and assembly.</title>
        <authorList>
            <person name="Chen H."/>
        </authorList>
    </citation>
    <scope>NUCLEOTIDE SEQUENCE [LARGE SCALE GENOMIC DNA]</scope>
    <source>
        <strain evidence="9">ATCC(B) 19146</strain>
    </source>
</reference>
<evidence type="ECO:0000256" key="3">
    <source>
        <dbReference type="ARBA" id="ARBA00022525"/>
    </source>
</evidence>
<feature type="domain" description="SD-repeat containing protein B" evidence="7">
    <location>
        <begin position="2024"/>
        <end position="2094"/>
    </location>
</feature>
<feature type="domain" description="DUF11" evidence="6">
    <location>
        <begin position="436"/>
        <end position="564"/>
    </location>
</feature>
<feature type="domain" description="SD-repeat containing protein B" evidence="7">
    <location>
        <begin position="1168"/>
        <end position="1250"/>
    </location>
</feature>
<dbReference type="SUPFAM" id="SSF117074">
    <property type="entry name" value="Hypothetical protein PA1324"/>
    <property type="match status" value="11"/>
</dbReference>
<dbReference type="InterPro" id="IPR033764">
    <property type="entry name" value="Sdr_B"/>
</dbReference>
<dbReference type="KEGG" id="bdm:EQG53_05065"/>
<dbReference type="InterPro" id="IPR013783">
    <property type="entry name" value="Ig-like_fold"/>
</dbReference>
<name>A0A410NV96_BREDI</name>
<dbReference type="Pfam" id="PF01345">
    <property type="entry name" value="DUF11"/>
    <property type="match status" value="8"/>
</dbReference>
<dbReference type="GO" id="GO:0005576">
    <property type="term" value="C:extracellular region"/>
    <property type="evidence" value="ECO:0007669"/>
    <property type="project" value="UniProtKB-SubCell"/>
</dbReference>
<dbReference type="PANTHER" id="PTHR36108:SF13">
    <property type="entry name" value="COLOSSIN-B-RELATED"/>
    <property type="match status" value="1"/>
</dbReference>
<dbReference type="InterPro" id="IPR047589">
    <property type="entry name" value="DUF11_rpt"/>
</dbReference>
<feature type="region of interest" description="Disordered" evidence="5">
    <location>
        <begin position="2088"/>
        <end position="2112"/>
    </location>
</feature>
<evidence type="ECO:0000313" key="8">
    <source>
        <dbReference type="EMBL" id="QAT13778.1"/>
    </source>
</evidence>
<evidence type="ECO:0000259" key="6">
    <source>
        <dbReference type="Pfam" id="PF01345"/>
    </source>
</evidence>
<feature type="domain" description="SD-repeat containing protein B" evidence="7">
    <location>
        <begin position="2236"/>
        <end position="2303"/>
    </location>
</feature>
<proteinExistence type="inferred from homology"/>
<protein>
    <submittedName>
        <fullName evidence="8">DUF11 domain-containing protein</fullName>
    </submittedName>
</protein>
<dbReference type="NCBIfam" id="TIGR01451">
    <property type="entry name" value="B_ant_repeat"/>
    <property type="match status" value="3"/>
</dbReference>
<feature type="domain" description="DUF11" evidence="6">
    <location>
        <begin position="724"/>
        <end position="846"/>
    </location>
</feature>
<gene>
    <name evidence="8" type="ORF">EQG53_05065</name>
</gene>
<evidence type="ECO:0000259" key="7">
    <source>
        <dbReference type="Pfam" id="PF17210"/>
    </source>
</evidence>
<evidence type="ECO:0000256" key="5">
    <source>
        <dbReference type="SAM" id="MobiDB-lite"/>
    </source>
</evidence>
<comment type="subcellular location">
    <subcellularLocation>
        <location evidence="1">Secreted</location>
    </subcellularLocation>
</comment>
<organism evidence="8 9">
    <name type="scientific">Brevundimonas diminuta</name>
    <name type="common">Pseudomonas diminuta</name>
    <dbReference type="NCBI Taxonomy" id="293"/>
    <lineage>
        <taxon>Bacteria</taxon>
        <taxon>Pseudomonadati</taxon>
        <taxon>Pseudomonadota</taxon>
        <taxon>Alphaproteobacteria</taxon>
        <taxon>Caulobacterales</taxon>
        <taxon>Caulobacteraceae</taxon>
        <taxon>Brevundimonas</taxon>
    </lineage>
</organism>
<sequence>MLHGRTGSLSDFPVERESRDVLQLLNSFKRVALRMARILAPLALTGAAGVAAAADLQVSDYTWSPDPVANGAQTSFTIRVTNNGPGSVGDAVVTVAVPSHFAVRPGDLPSYCGLTGAVGSQTLTCALPTLAAGDFSFGFAADAVATGSRTSTATIASDTNVDSNPLNDTLVVSPAVQAGADLSVLKDDGESDGSIPGGGILTYTLNVTNSGPDATGAIRLIDNLPAASDFEFMSASGSHWTCGHSAGIVTCDYTGPSTMGALPPVKVTGRVLASGGTITNNAFVELTSPTVLDPAPNDNTAPPVITTIEPGADLVAQKSMASTIIRGDSTTITLGVRNLGPLTVTGALIVDEIAPEFEIGSLPAGCSAVGQTVTCVAGGLSVGQGQNFQIPVTAIAATSGSVVNSVKVTPPAGVTDPVGGNDTASAGYRIAEPSSDLSVAKTKGPNPVAAGEIMTSAISVRNNGPSVLNYSPANPLRITDTVTADETYVSADAPWVCSQTGLEIVCELAGPGSLVVGADAVLSLKTRAGSGIDLDLSNRACTGATGGSTATPSDPNVDNDCATAGSRSTPNAADLSIVKEVGLSPTGPWSQTPDLPVAVTDNAFYIRFTVSNLGGDVARTVVVTDDLPNFINGGGFITGFGVASASQGAPAYTASNGRISWTVTDLAAGESESAVVRIGRPVESGRFDNVARVTSPDTTELNLANNQSTAAYDIAPITDITLNAKTIAPNPAQVGVVATYTISVRGLGPNPAASVVVKDVIDPARFELIGPPTTTKSGATCVKTDANGEITCDMGTINRGQTYQIRQEVRARFPFGGATSGFPISHVNTATVTTTTTESNTSNNSVELPHDVSAPIMDLAVTKQEPSAAFDPMPFGSELVYDLRASNFGPSRAGNIVITDIPAPPAGYTMSLSRFEVNPVGANSGLTLYTPPAPACVTVGANIECRLHGTDPALNYLDERRQVVFRLHMAVTGPAPTGPMTFSNSAEIVSREQDNTTVSQADRELANNTAVQTTTVLPATDLEVVSKTRVTDSPVQISQPVEYRIVVRNNGVSPTTQVRVTDQLPSGWTRVGGETVTTSGSAAVSAMNCSGTSTVLCVLDGLFPGNGDVVTLTVFAKAAYPYAGALDANLINTARIAPGRDGDGVEISRDTDPNNNSKTETTRVAQSSIAGVVYRDDNLNDVVDSGEGMGGVRLTLTGTDAFGNAVTARATDTNATGAFVFDRLPEGVYQIVETQPAGVFDRNETVGSAGGVVNNAAYGSTPATNVIADINLPAVTQATGYLFQEIGAARVSGYVYRDVNNNGLRDAGESGFAPGDFASTPHIRLTGADYAGGAVNLTASVDADGHYVFNSVPPSGAAEYTITQLIQPNGASDGLDANGAGGVIPGSSGRPAPEGFGIGLVAPSADLTERNFGELPTSTLGGMVFLDPDADATRATTETTGLAGAIVRLSGTNDLGQAVDCSITTTATGLYRFPNAADASPICQVLRPGDYQLAITPAPGLTHTGAYVGALGGTSNGVAGPNAASPGLTAVSISDVVVVAGSTASNYDFGGTGQGLSGYVYIDRDASGVRDAGEAGIPGVTMTLSGATANGQNVCDLADCTAVTDATGGFIFLGVPGSDAIGYTLTEQAQNTPPLSNFFDGQEGVGSVGGEVGNDVIRGIVLPTGGLGANYAFGELPGSLAGGVFIDANDDGARQPGETAVSGVTVILSGVTADGQDICAWRAALDPAQTCVVVTDAGGAYRFDDLPKGTYALTESQPTQFADGREGVGSVGGVAPNTVFDASAAANAITAITLEAGQKGVDYVFGERAVVITGTVYKDPQRDGVNGGGEPPIPGVTIELVKDGVVIATTTTGPDGTYSFIDLPGGDYTVREIQPDGYGSSTPNEVAVNLTPGAAQVVDFGETVSSIAGHVFVDANDDGVRQAGEASIAGVIVTLTGTDAAGESVTRTATTDATGEWRIDDLLAGNYQLTEAQPEGFADGRDSAGSVGGLVEVDGDRIHGIVLPTGVDATDYAFGERGQGLNGTVFVDVNLDGSNGAGDRPLEGVVVELRKPSGELVATTTTGPDGSYSFGDIRGGDYVVVEIQPEGYGEGPENPSNRVPVTIRPDQTPPTVDFGERTGALSGLTYNDTNNNGVHDANEPVIGGVTLTLTGTDARGESVTRTVVSGPDGAYRFTDLPGGAYTVTETQPDGYDDGLDTPGTSGGLSDGGDVISGIVLAPAAEATGYLFGERGADAAISGSVWMDADHDRARGGGEAPQSDWTVELFLNGVLMDTVRTGADGGYAFTGVAPGSGYAVRFRHPQNNAAYGGARPNETGATFVDGVVSASNAGGATLKDRELTGVTLQPGATVPQQSLPLDPWGVVYDAVRRTPVQGAVVEINGPAGFDPAQHLLGGSGSARQTVDALGLYYFQLLNAAPAGVYTLSVTPPNGSYNPIQPSSILPPCVGPLTVHATPDPMLVSTSNGPPPVGTAETCATGTMTTGYVLSLNLTPGVSANVVNNNIPLDPILEGAIEVTKTTPMVNVVRGGLVPYVITARNTLAGTVPGVTLTDRTPAGFRYREGSARIDGAAVEPIQNGRLLTWNDLTFAAGETKRLELILVVGSGVVEGEHTNVAFAVNPIVDQVISNLAEATVRMIPDPDFDCTDILGKVFDDRNGNGVQDDGEPGLPGVRLATARGLLITTDAEGRYHITCPMIPNEDRGSNFIVKLDDRTLPTGYRVTSGNPETVRLTRGKFARLNFGAGLHRVVRLDLNGEAFDGEALRPEFEQQFESLIATLTERPSVLRLAYASRGEDADLIKDRVAQVRRRLQDRWNDERGRYRLVVEEETVVLSTPREGGVQ</sequence>
<dbReference type="InterPro" id="IPR001434">
    <property type="entry name" value="OmcB-like_DUF11"/>
</dbReference>
<dbReference type="PANTHER" id="PTHR36108">
    <property type="entry name" value="COLOSSIN-B-RELATED"/>
    <property type="match status" value="1"/>
</dbReference>
<evidence type="ECO:0000256" key="1">
    <source>
        <dbReference type="ARBA" id="ARBA00004613"/>
    </source>
</evidence>
<evidence type="ECO:0000256" key="2">
    <source>
        <dbReference type="ARBA" id="ARBA00007257"/>
    </source>
</evidence>
<dbReference type="Gene3D" id="2.60.40.10">
    <property type="entry name" value="Immunoglobulins"/>
    <property type="match status" value="12"/>
</dbReference>
<feature type="domain" description="SD-repeat containing protein B" evidence="7">
    <location>
        <begin position="2124"/>
        <end position="2199"/>
    </location>
</feature>
<feature type="domain" description="DUF11" evidence="6">
    <location>
        <begin position="55"/>
        <end position="170"/>
    </location>
</feature>
<evidence type="ECO:0000256" key="4">
    <source>
        <dbReference type="ARBA" id="ARBA00022729"/>
    </source>
</evidence>
<feature type="domain" description="SD-repeat containing protein B" evidence="7">
    <location>
        <begin position="1815"/>
        <end position="1884"/>
    </location>
</feature>
<feature type="domain" description="DUF11" evidence="6">
    <location>
        <begin position="181"/>
        <end position="301"/>
    </location>
</feature>
<feature type="domain" description="DUF11" evidence="6">
    <location>
        <begin position="1025"/>
        <end position="1161"/>
    </location>
</feature>
<feature type="domain" description="DUF11" evidence="6">
    <location>
        <begin position="313"/>
        <end position="426"/>
    </location>
</feature>
<comment type="similarity">
    <text evidence="2">Belongs to the serine-aspartate repeat-containing protein (SDr) family.</text>
</comment>
<dbReference type="Pfam" id="PF17210">
    <property type="entry name" value="SdrD_B"/>
    <property type="match status" value="7"/>
</dbReference>
<feature type="domain" description="SD-repeat containing protein B" evidence="7">
    <location>
        <begin position="1683"/>
        <end position="1800"/>
    </location>
</feature>
<keyword evidence="4" id="KW-0732">Signal</keyword>
<feature type="domain" description="DUF11" evidence="6">
    <location>
        <begin position="2511"/>
        <end position="2625"/>
    </location>
</feature>
<evidence type="ECO:0000313" key="9">
    <source>
        <dbReference type="Proteomes" id="UP000287388"/>
    </source>
</evidence>
<feature type="domain" description="SD-repeat containing protein B" evidence="7">
    <location>
        <begin position="1906"/>
        <end position="1986"/>
    </location>
</feature>